<dbReference type="OMA" id="NPFSHKQ"/>
<protein>
    <submittedName>
        <fullName evidence="2">Uncharacterized protein</fullName>
    </submittedName>
</protein>
<accession>A0A177DL31</accession>
<dbReference type="Proteomes" id="UP000077248">
    <property type="component" value="Unassembled WGS sequence"/>
</dbReference>
<evidence type="ECO:0000256" key="1">
    <source>
        <dbReference type="SAM" id="MobiDB-lite"/>
    </source>
</evidence>
<keyword evidence="3" id="KW-1185">Reference proteome</keyword>
<dbReference type="GeneID" id="29121956"/>
<name>A0A177DL31_ALTAL</name>
<dbReference type="RefSeq" id="XP_018384970.1">
    <property type="nucleotide sequence ID" value="XM_018536362.1"/>
</dbReference>
<gene>
    <name evidence="2" type="ORF">CC77DRAFT_991847</name>
</gene>
<dbReference type="AlphaFoldDB" id="A0A177DL31"/>
<dbReference type="KEGG" id="aalt:CC77DRAFT_991847"/>
<reference evidence="2 3" key="1">
    <citation type="submission" date="2016-05" db="EMBL/GenBank/DDBJ databases">
        <title>Comparative analysis of secretome profiles of manganese(II)-oxidizing ascomycete fungi.</title>
        <authorList>
            <consortium name="DOE Joint Genome Institute"/>
            <person name="Zeiner C.A."/>
            <person name="Purvine S.O."/>
            <person name="Zink E.M."/>
            <person name="Wu S."/>
            <person name="Pasa-Tolic L."/>
            <person name="Chaput D.L."/>
            <person name="Haridas S."/>
            <person name="Grigoriev I.V."/>
            <person name="Santelli C.M."/>
            <person name="Hansel C.M."/>
        </authorList>
    </citation>
    <scope>NUCLEOTIDE SEQUENCE [LARGE SCALE GENOMIC DNA]</scope>
    <source>
        <strain evidence="2 3">SRC1lrK2f</strain>
    </source>
</reference>
<sequence length="163" mass="17640">MSTTHANQEELPPSYHNEEKGDPPSYTSVARALTTLSEGDLDETIPVPMITRTVANSIHNYNPFSRKQGEVKQSIIVRQMKRSQYLAHYVKDAEGNFVGTGTPAPDSGLVFVPGKSSSEELLKQANEVALGVQRRRGKGIGKFGMPQDDSSSVMMGGGFNVVG</sequence>
<organism evidence="2 3">
    <name type="scientific">Alternaria alternata</name>
    <name type="common">Alternaria rot fungus</name>
    <name type="synonym">Torula alternata</name>
    <dbReference type="NCBI Taxonomy" id="5599"/>
    <lineage>
        <taxon>Eukaryota</taxon>
        <taxon>Fungi</taxon>
        <taxon>Dikarya</taxon>
        <taxon>Ascomycota</taxon>
        <taxon>Pezizomycotina</taxon>
        <taxon>Dothideomycetes</taxon>
        <taxon>Pleosporomycetidae</taxon>
        <taxon>Pleosporales</taxon>
        <taxon>Pleosporineae</taxon>
        <taxon>Pleosporaceae</taxon>
        <taxon>Alternaria</taxon>
        <taxon>Alternaria sect. Alternaria</taxon>
        <taxon>Alternaria alternata complex</taxon>
    </lineage>
</organism>
<dbReference type="EMBL" id="KV441481">
    <property type="protein sequence ID" value="OAG19549.1"/>
    <property type="molecule type" value="Genomic_DNA"/>
</dbReference>
<proteinExistence type="predicted"/>
<feature type="region of interest" description="Disordered" evidence="1">
    <location>
        <begin position="1"/>
        <end position="25"/>
    </location>
</feature>
<evidence type="ECO:0000313" key="2">
    <source>
        <dbReference type="EMBL" id="OAG19549.1"/>
    </source>
</evidence>
<dbReference type="VEuPathDB" id="FungiDB:CC77DRAFT_991847"/>
<evidence type="ECO:0000313" key="3">
    <source>
        <dbReference type="Proteomes" id="UP000077248"/>
    </source>
</evidence>